<dbReference type="GO" id="GO:0005634">
    <property type="term" value="C:nucleus"/>
    <property type="evidence" value="ECO:0007669"/>
    <property type="project" value="InterPro"/>
</dbReference>
<dbReference type="InterPro" id="IPR003889">
    <property type="entry name" value="FYrich_C"/>
</dbReference>
<dbReference type="KEGG" id="cme:CYME_CMJ159C"/>
<dbReference type="HOGENOM" id="CLU_675038_0_0_1"/>
<organism evidence="1 2">
    <name type="scientific">Cyanidioschyzon merolae (strain NIES-3377 / 10D)</name>
    <name type="common">Unicellular red alga</name>
    <dbReference type="NCBI Taxonomy" id="280699"/>
    <lineage>
        <taxon>Eukaryota</taxon>
        <taxon>Rhodophyta</taxon>
        <taxon>Bangiophyceae</taxon>
        <taxon>Cyanidiales</taxon>
        <taxon>Cyanidiaceae</taxon>
        <taxon>Cyanidioschyzon</taxon>
    </lineage>
</organism>
<evidence type="ECO:0000313" key="1">
    <source>
        <dbReference type="EMBL" id="BAM80284.1"/>
    </source>
</evidence>
<dbReference type="AlphaFoldDB" id="M1V840"/>
<proteinExistence type="predicted"/>
<reference evidence="1 2" key="1">
    <citation type="journal article" date="2004" name="Nature">
        <title>Genome sequence of the ultrasmall unicellular red alga Cyanidioschyzon merolae 10D.</title>
        <authorList>
            <person name="Matsuzaki M."/>
            <person name="Misumi O."/>
            <person name="Shin-i T."/>
            <person name="Maruyama S."/>
            <person name="Takahara M."/>
            <person name="Miyagishima S."/>
            <person name="Mori T."/>
            <person name="Nishida K."/>
            <person name="Yagisawa F."/>
            <person name="Nishida K."/>
            <person name="Yoshida Y."/>
            <person name="Nishimura Y."/>
            <person name="Nakao S."/>
            <person name="Kobayashi T."/>
            <person name="Momoyama Y."/>
            <person name="Higashiyama T."/>
            <person name="Minoda A."/>
            <person name="Sano M."/>
            <person name="Nomoto H."/>
            <person name="Oishi K."/>
            <person name="Hayashi H."/>
            <person name="Ohta F."/>
            <person name="Nishizaka S."/>
            <person name="Haga S."/>
            <person name="Miura S."/>
            <person name="Morishita T."/>
            <person name="Kabeya Y."/>
            <person name="Terasawa K."/>
            <person name="Suzuki Y."/>
            <person name="Ishii Y."/>
            <person name="Asakawa S."/>
            <person name="Takano H."/>
            <person name="Ohta N."/>
            <person name="Kuroiwa H."/>
            <person name="Tanaka K."/>
            <person name="Shimizu N."/>
            <person name="Sugano S."/>
            <person name="Sato N."/>
            <person name="Nozaki H."/>
            <person name="Ogasawara N."/>
            <person name="Kohara Y."/>
            <person name="Kuroiwa T."/>
        </authorList>
    </citation>
    <scope>NUCLEOTIDE SEQUENCE [LARGE SCALE GENOMIC DNA]</scope>
    <source>
        <strain evidence="1 2">10D</strain>
    </source>
</reference>
<evidence type="ECO:0000313" key="2">
    <source>
        <dbReference type="Proteomes" id="UP000007014"/>
    </source>
</evidence>
<dbReference type="Gene3D" id="3.30.160.360">
    <property type="match status" value="1"/>
</dbReference>
<dbReference type="OrthoDB" id="1928087at2759"/>
<name>M1V840_CYAM1</name>
<sequence>MDAEPQLTAGSAETASACTACNSYEAQIREKRLRNQRLLESLGIAQSRAVLLGKAAGKRSESLTIGEDADRPQKRGRRARSIAANAVALQLSVQTRSLRRRCSQTETNAAVDPLTTVSVNASSERDADSNLLHGFLSMRASEKSPPSLGRYAFWEPIYDPRNDDASSIAETENHSAVKDHSGRLFVLSKKRVVSVRPNEAGKTAPKQTPADLRAEKRRAFESRFCADLPREPAPYALRRLLNHHSIAAFCCGTVAVPFTLRSIGVTVRSLGQLVIRPDDPLVERKWFSSRLAMYAHPFPTGYHATKTHWNRLWHMHIESDPNGGGPFFIVKSDDGRETYRRHTPSHAWMDACLHSHAPGTRISGPLFFGFSDPWLQTVIQTQLVADAEKSGMFRDSSTASECILGMKR</sequence>
<dbReference type="GeneID" id="16994024"/>
<dbReference type="RefSeq" id="XP_005534891.1">
    <property type="nucleotide sequence ID" value="XM_005534834.1"/>
</dbReference>
<protein>
    <submittedName>
        <fullName evidence="1">Uncharacterized protein</fullName>
    </submittedName>
</protein>
<dbReference type="EMBL" id="AP006492">
    <property type="protein sequence ID" value="BAM80284.1"/>
    <property type="molecule type" value="Genomic_DNA"/>
</dbReference>
<reference evidence="1 2" key="2">
    <citation type="journal article" date="2007" name="BMC Biol.">
        <title>A 100%-complete sequence reveals unusually simple genomic features in the hot-spring red alga Cyanidioschyzon merolae.</title>
        <authorList>
            <person name="Nozaki H."/>
            <person name="Takano H."/>
            <person name="Misumi O."/>
            <person name="Terasawa K."/>
            <person name="Matsuzaki M."/>
            <person name="Maruyama S."/>
            <person name="Nishida K."/>
            <person name="Yagisawa F."/>
            <person name="Yoshida Y."/>
            <person name="Fujiwara T."/>
            <person name="Takio S."/>
            <person name="Tamura K."/>
            <person name="Chung S.J."/>
            <person name="Nakamura S."/>
            <person name="Kuroiwa H."/>
            <person name="Tanaka K."/>
            <person name="Sato N."/>
            <person name="Kuroiwa T."/>
        </authorList>
    </citation>
    <scope>NUCLEOTIDE SEQUENCE [LARGE SCALE GENOMIC DNA]</scope>
    <source>
        <strain evidence="1 2">10D</strain>
    </source>
</reference>
<dbReference type="Gramene" id="CMJ159CT">
    <property type="protein sequence ID" value="CMJ159CT"/>
    <property type="gene ID" value="CMJ159C"/>
</dbReference>
<dbReference type="PROSITE" id="PS51543">
    <property type="entry name" value="FYRC"/>
    <property type="match status" value="1"/>
</dbReference>
<accession>M1V840</accession>
<gene>
    <name evidence="1" type="ORF">CYME_CMJ159C</name>
</gene>
<dbReference type="Proteomes" id="UP000007014">
    <property type="component" value="Chromosome 10"/>
</dbReference>
<keyword evidence="2" id="KW-1185">Reference proteome</keyword>